<dbReference type="EMBL" id="FJOG01000012">
    <property type="protein sequence ID" value="CZR58449.1"/>
    <property type="molecule type" value="Genomic_DNA"/>
</dbReference>
<accession>A0A1L7X0A9</accession>
<gene>
    <name evidence="2" type="ORF">PAC_08341</name>
</gene>
<proteinExistence type="predicted"/>
<dbReference type="Proteomes" id="UP000184330">
    <property type="component" value="Unassembled WGS sequence"/>
</dbReference>
<evidence type="ECO:0000313" key="2">
    <source>
        <dbReference type="EMBL" id="CZR58449.1"/>
    </source>
</evidence>
<feature type="signal peptide" evidence="1">
    <location>
        <begin position="1"/>
        <end position="22"/>
    </location>
</feature>
<organism evidence="2 3">
    <name type="scientific">Phialocephala subalpina</name>
    <dbReference type="NCBI Taxonomy" id="576137"/>
    <lineage>
        <taxon>Eukaryota</taxon>
        <taxon>Fungi</taxon>
        <taxon>Dikarya</taxon>
        <taxon>Ascomycota</taxon>
        <taxon>Pezizomycotina</taxon>
        <taxon>Leotiomycetes</taxon>
        <taxon>Helotiales</taxon>
        <taxon>Mollisiaceae</taxon>
        <taxon>Phialocephala</taxon>
        <taxon>Phialocephala fortinii species complex</taxon>
    </lineage>
</organism>
<reference evidence="2 3" key="1">
    <citation type="submission" date="2016-03" db="EMBL/GenBank/DDBJ databases">
        <authorList>
            <person name="Ploux O."/>
        </authorList>
    </citation>
    <scope>NUCLEOTIDE SEQUENCE [LARGE SCALE GENOMIC DNA]</scope>
    <source>
        <strain evidence="2 3">UAMH 11012</strain>
    </source>
</reference>
<keyword evidence="3" id="KW-1185">Reference proteome</keyword>
<keyword evidence="1" id="KW-0732">Signal</keyword>
<protein>
    <recommendedName>
        <fullName evidence="4">Agglutinin-like protein N-terminal domain-containing protein</fullName>
    </recommendedName>
</protein>
<evidence type="ECO:0008006" key="4">
    <source>
        <dbReference type="Google" id="ProtNLM"/>
    </source>
</evidence>
<sequence>MISNTFLQFSLLVATLSVPTEAAFWFRQGRFHIGNRNIGAEQQKEGWHAAGFNQPPALSTTLSESYTFSVPNASIIAPTLTSQGMTVTSIVPIYEVCNTPGSNTTSCSTVFETTTTTTCSTVLTYAFSKTTITDCSLNITFSTQSSYALATTTILPTTTPVQKRQALTSAPSSSSTPSSTTTTTYVQSVVSYWYAPWQSLAANDPKTITLRVCTYDLYSQESCTSVQEVWIVHTQYVLVSTTSTLSISTSLSSDAVFLLAPTQSVTAPAGNFTLSTQIIYSSMVVNATTYVSTLTSSDTSTNLAINTAAPGNTATSTTTLTTTITITAPESTATMTLSLVQQPTTTLQSITVVTSTVTVQPQKKRLFVRERELAEALLT</sequence>
<name>A0A1L7X0A9_9HELO</name>
<dbReference type="AlphaFoldDB" id="A0A1L7X0A9"/>
<dbReference type="OrthoDB" id="4121208at2759"/>
<evidence type="ECO:0000256" key="1">
    <source>
        <dbReference type="SAM" id="SignalP"/>
    </source>
</evidence>
<evidence type="ECO:0000313" key="3">
    <source>
        <dbReference type="Proteomes" id="UP000184330"/>
    </source>
</evidence>
<feature type="chain" id="PRO_5009875213" description="Agglutinin-like protein N-terminal domain-containing protein" evidence="1">
    <location>
        <begin position="23"/>
        <end position="379"/>
    </location>
</feature>